<feature type="domain" description="Methyltransferase" evidence="1">
    <location>
        <begin position="68"/>
        <end position="164"/>
    </location>
</feature>
<dbReference type="GO" id="GO:0032259">
    <property type="term" value="P:methylation"/>
    <property type="evidence" value="ECO:0007669"/>
    <property type="project" value="UniProtKB-KW"/>
</dbReference>
<dbReference type="Pfam" id="PF13649">
    <property type="entry name" value="Methyltransf_25"/>
    <property type="match status" value="1"/>
</dbReference>
<dbReference type="Proteomes" id="UP000676194">
    <property type="component" value="Chromosome"/>
</dbReference>
<sequence length="269" mass="30643">MIAPRAIDTIQSMIPDWQLPPGTDRGVWDYTHNPELARTYDTSLAGTPLLEFDLQYCEQQFSQPGTLIDLGCGTGRLALLFAARGYQCTALDLSAAMLEQVKQKAEARGLKIDYLEKNLVELDDTPAEQFDYAGCLFSTWGMIRGRENRQTFLKHVHRILKPDGKFVLHAHNRGYHLFRLVGLPWAIRDGMRSLRGQEPGEYPMPQIWGGAKLTLHHFSVTEIEKDLREAGFKIRDFKPISTRLDGTFKLGWAKRLRAYGFLICCEKLV</sequence>
<dbReference type="InterPro" id="IPR041698">
    <property type="entry name" value="Methyltransf_25"/>
</dbReference>
<dbReference type="SUPFAM" id="SSF53335">
    <property type="entry name" value="S-adenosyl-L-methionine-dependent methyltransferases"/>
    <property type="match status" value="1"/>
</dbReference>
<gene>
    <name evidence="2" type="ORF">KIH39_14825</name>
</gene>
<evidence type="ECO:0000313" key="3">
    <source>
        <dbReference type="Proteomes" id="UP000676194"/>
    </source>
</evidence>
<proteinExistence type="predicted"/>
<dbReference type="GO" id="GO:0008168">
    <property type="term" value="F:methyltransferase activity"/>
    <property type="evidence" value="ECO:0007669"/>
    <property type="project" value="UniProtKB-KW"/>
</dbReference>
<dbReference type="Gene3D" id="3.40.50.150">
    <property type="entry name" value="Vaccinia Virus protein VP39"/>
    <property type="match status" value="1"/>
</dbReference>
<dbReference type="CDD" id="cd02440">
    <property type="entry name" value="AdoMet_MTases"/>
    <property type="match status" value="1"/>
</dbReference>
<name>A0A8E6EW23_9BACT</name>
<dbReference type="KEGG" id="tsph:KIH39_14825"/>
<evidence type="ECO:0000259" key="1">
    <source>
        <dbReference type="Pfam" id="PF13649"/>
    </source>
</evidence>
<keyword evidence="2" id="KW-0489">Methyltransferase</keyword>
<organism evidence="2 3">
    <name type="scientific">Telmatocola sphagniphila</name>
    <dbReference type="NCBI Taxonomy" id="1123043"/>
    <lineage>
        <taxon>Bacteria</taxon>
        <taxon>Pseudomonadati</taxon>
        <taxon>Planctomycetota</taxon>
        <taxon>Planctomycetia</taxon>
        <taxon>Gemmatales</taxon>
        <taxon>Gemmataceae</taxon>
    </lineage>
</organism>
<dbReference type="PANTHER" id="PTHR42912:SF80">
    <property type="entry name" value="METHYLTRANSFERASE DOMAIN-CONTAINING PROTEIN"/>
    <property type="match status" value="1"/>
</dbReference>
<keyword evidence="2" id="KW-0808">Transferase</keyword>
<dbReference type="AlphaFoldDB" id="A0A8E6EW23"/>
<reference evidence="2" key="1">
    <citation type="submission" date="2021-05" db="EMBL/GenBank/DDBJ databases">
        <title>Complete genome sequence of the cellulolytic planctomycete Telmatocola sphagniphila SP2T and characterization of the first cellulase from planctomycetes.</title>
        <authorList>
            <person name="Rakitin A.L."/>
            <person name="Beletsky A.V."/>
            <person name="Naumoff D.G."/>
            <person name="Kulichevskaya I.S."/>
            <person name="Mardanov A.V."/>
            <person name="Ravin N.V."/>
            <person name="Dedysh S.N."/>
        </authorList>
    </citation>
    <scope>NUCLEOTIDE SEQUENCE</scope>
    <source>
        <strain evidence="2">SP2T</strain>
    </source>
</reference>
<accession>A0A8E6EW23</accession>
<evidence type="ECO:0000313" key="2">
    <source>
        <dbReference type="EMBL" id="QVL30128.1"/>
    </source>
</evidence>
<protein>
    <submittedName>
        <fullName evidence="2">Methyltransferase domain-containing protein</fullName>
    </submittedName>
</protein>
<dbReference type="InterPro" id="IPR050508">
    <property type="entry name" value="Methyltransf_Superfamily"/>
</dbReference>
<dbReference type="InterPro" id="IPR029063">
    <property type="entry name" value="SAM-dependent_MTases_sf"/>
</dbReference>
<keyword evidence="3" id="KW-1185">Reference proteome</keyword>
<dbReference type="RefSeq" id="WP_213494012.1">
    <property type="nucleotide sequence ID" value="NZ_CP074694.1"/>
</dbReference>
<dbReference type="EMBL" id="CP074694">
    <property type="protein sequence ID" value="QVL30128.1"/>
    <property type="molecule type" value="Genomic_DNA"/>
</dbReference>
<dbReference type="PANTHER" id="PTHR42912">
    <property type="entry name" value="METHYLTRANSFERASE"/>
    <property type="match status" value="1"/>
</dbReference>